<sequence length="301" mass="32545">MATPPRKTANDFDPEVLRLFDQYVHGMIDRRGFLSGAARFAVGAAGAAGLLAALTPQFAAAQQVKPDDKRLKTKYLEFESPEGYGKARGYLARPAKAKGPLPVVLVVHENRGLNPHIEDITRRLALENFIAFAPDALFPLGGYPGDEDKARAEFAKLDQAKTRQDFLAAAKLLRGIEGGNGRLGVVGFCYGGGMSNFLATQLPDLDAAAPFYGAPAATADVPKIKARMLIVLAANDERVNAGWPDYEAALKQAGVRYELYQPPGTQHGFNNDTTPRYDQTAAKEAWAKTLALFEATLRKPA</sequence>
<dbReference type="PANTHER" id="PTHR46623">
    <property type="entry name" value="CARBOXYMETHYLENEBUTENOLIDASE-RELATED"/>
    <property type="match status" value="1"/>
</dbReference>
<dbReference type="Gene3D" id="3.40.50.1820">
    <property type="entry name" value="alpha/beta hydrolase"/>
    <property type="match status" value="1"/>
</dbReference>
<evidence type="ECO:0000259" key="1">
    <source>
        <dbReference type="Pfam" id="PF01738"/>
    </source>
</evidence>
<keyword evidence="4" id="KW-1185">Reference proteome</keyword>
<dbReference type="GO" id="GO:0016787">
    <property type="term" value="F:hydrolase activity"/>
    <property type="evidence" value="ECO:0007669"/>
    <property type="project" value="UniProtKB-KW"/>
</dbReference>
<dbReference type="Pfam" id="PF01738">
    <property type="entry name" value="DLH"/>
    <property type="match status" value="1"/>
</dbReference>
<evidence type="ECO:0000259" key="2">
    <source>
        <dbReference type="Pfam" id="PF23678"/>
    </source>
</evidence>
<dbReference type="Proteomes" id="UP001321580">
    <property type="component" value="Unassembled WGS sequence"/>
</dbReference>
<dbReference type="PANTHER" id="PTHR46623:SF6">
    <property type="entry name" value="ALPHA_BETA-HYDROLASES SUPERFAMILY PROTEIN"/>
    <property type="match status" value="1"/>
</dbReference>
<keyword evidence="3" id="KW-0378">Hydrolase</keyword>
<dbReference type="EC" id="3.1.-.-" evidence="3"/>
<organism evidence="3 4">
    <name type="scientific">Lysobacter stagni</name>
    <dbReference type="NCBI Taxonomy" id="3045172"/>
    <lineage>
        <taxon>Bacteria</taxon>
        <taxon>Pseudomonadati</taxon>
        <taxon>Pseudomonadota</taxon>
        <taxon>Gammaproteobacteria</taxon>
        <taxon>Lysobacterales</taxon>
        <taxon>Lysobacteraceae</taxon>
        <taxon>Lysobacter</taxon>
    </lineage>
</organism>
<gene>
    <name evidence="3" type="ORF">QLQ15_11725</name>
</gene>
<evidence type="ECO:0000313" key="4">
    <source>
        <dbReference type="Proteomes" id="UP001321580"/>
    </source>
</evidence>
<accession>A0ABT6XHM4</accession>
<dbReference type="RefSeq" id="WP_283212953.1">
    <property type="nucleotide sequence ID" value="NZ_JASGBI010000001.1"/>
</dbReference>
<dbReference type="InterPro" id="IPR029058">
    <property type="entry name" value="AB_hydrolase_fold"/>
</dbReference>
<feature type="domain" description="YqhI" evidence="2">
    <location>
        <begin position="5"/>
        <end position="39"/>
    </location>
</feature>
<dbReference type="InterPro" id="IPR002925">
    <property type="entry name" value="Dienelactn_hydro"/>
</dbReference>
<proteinExistence type="predicted"/>
<protein>
    <submittedName>
        <fullName evidence="3">Dienelactone hydrolase family protein</fullName>
        <ecNumber evidence="3">3.1.-.-</ecNumber>
    </submittedName>
</protein>
<dbReference type="SUPFAM" id="SSF53474">
    <property type="entry name" value="alpha/beta-Hydrolases"/>
    <property type="match status" value="1"/>
</dbReference>
<dbReference type="Pfam" id="PF23678">
    <property type="entry name" value="YqhI"/>
    <property type="match status" value="1"/>
</dbReference>
<dbReference type="EMBL" id="JASGBI010000001">
    <property type="protein sequence ID" value="MDI9239573.1"/>
    <property type="molecule type" value="Genomic_DNA"/>
</dbReference>
<dbReference type="InterPro" id="IPR051049">
    <property type="entry name" value="Dienelactone_hydrolase-like"/>
</dbReference>
<feature type="domain" description="Dienelactone hydrolase" evidence="1">
    <location>
        <begin position="88"/>
        <end position="295"/>
    </location>
</feature>
<name>A0ABT6XHM4_9GAMM</name>
<comment type="caution">
    <text evidence="3">The sequence shown here is derived from an EMBL/GenBank/DDBJ whole genome shotgun (WGS) entry which is preliminary data.</text>
</comment>
<evidence type="ECO:0000313" key="3">
    <source>
        <dbReference type="EMBL" id="MDI9239573.1"/>
    </source>
</evidence>
<dbReference type="InterPro" id="IPR057802">
    <property type="entry name" value="YqhI_dom"/>
</dbReference>
<reference evidence="3 4" key="1">
    <citation type="submission" date="2023-05" db="EMBL/GenBank/DDBJ databases">
        <title>Lysobacter sp. strain LF1 Genome sequencing and assembly.</title>
        <authorList>
            <person name="Jung Y."/>
        </authorList>
    </citation>
    <scope>NUCLEOTIDE SEQUENCE [LARGE SCALE GENOMIC DNA]</scope>
    <source>
        <strain evidence="3 4">LF1</strain>
    </source>
</reference>
<dbReference type="PROSITE" id="PS51318">
    <property type="entry name" value="TAT"/>
    <property type="match status" value="1"/>
</dbReference>
<dbReference type="InterPro" id="IPR006311">
    <property type="entry name" value="TAT_signal"/>
</dbReference>